<gene>
    <name evidence="2" type="ORF">C8A03DRAFT_48381</name>
</gene>
<organism evidence="2 3">
    <name type="scientific">Achaetomium macrosporum</name>
    <dbReference type="NCBI Taxonomy" id="79813"/>
    <lineage>
        <taxon>Eukaryota</taxon>
        <taxon>Fungi</taxon>
        <taxon>Dikarya</taxon>
        <taxon>Ascomycota</taxon>
        <taxon>Pezizomycotina</taxon>
        <taxon>Sordariomycetes</taxon>
        <taxon>Sordariomycetidae</taxon>
        <taxon>Sordariales</taxon>
        <taxon>Chaetomiaceae</taxon>
        <taxon>Achaetomium</taxon>
    </lineage>
</organism>
<accession>A0AAN7C1M6</accession>
<feature type="compositionally biased region" description="Polar residues" evidence="1">
    <location>
        <begin position="126"/>
        <end position="138"/>
    </location>
</feature>
<sequence>MAPRAPHGASAVSRGGITLTAGILLIHKHWWNRRPEEKQGGSTTDAVGVQCSSDSVTATSGRAVMDLTGPLDIPLEPAPIKSKGRPKGAIAASKKPGASITGTRRLPSEFEYALEDELATAAPAASTKQQQQAGTTSIKRFGPGAIQGKQQQQQQMQQQGQQQDRHNDDKEPQTQTKTRDCIVVAVTLRNTGVTTNPRQAGNLYEPGTAAPRASERFIDALDTLDPDVEDAHDAALAAAEAEARDELEDALE</sequence>
<proteinExistence type="predicted"/>
<evidence type="ECO:0000313" key="2">
    <source>
        <dbReference type="EMBL" id="KAK4232883.1"/>
    </source>
</evidence>
<comment type="caution">
    <text evidence="2">The sequence shown here is derived from an EMBL/GenBank/DDBJ whole genome shotgun (WGS) entry which is preliminary data.</text>
</comment>
<keyword evidence="3" id="KW-1185">Reference proteome</keyword>
<feature type="region of interest" description="Disordered" evidence="1">
    <location>
        <begin position="123"/>
        <end position="178"/>
    </location>
</feature>
<dbReference type="Proteomes" id="UP001303760">
    <property type="component" value="Unassembled WGS sequence"/>
</dbReference>
<feature type="region of interest" description="Disordered" evidence="1">
    <location>
        <begin position="75"/>
        <end position="104"/>
    </location>
</feature>
<name>A0AAN7C1M6_9PEZI</name>
<reference evidence="2" key="2">
    <citation type="submission" date="2023-05" db="EMBL/GenBank/DDBJ databases">
        <authorList>
            <consortium name="Lawrence Berkeley National Laboratory"/>
            <person name="Steindorff A."/>
            <person name="Hensen N."/>
            <person name="Bonometti L."/>
            <person name="Westerberg I."/>
            <person name="Brannstrom I.O."/>
            <person name="Guillou S."/>
            <person name="Cros-Aarteil S."/>
            <person name="Calhoun S."/>
            <person name="Haridas S."/>
            <person name="Kuo A."/>
            <person name="Mondo S."/>
            <person name="Pangilinan J."/>
            <person name="Riley R."/>
            <person name="Labutti K."/>
            <person name="Andreopoulos B."/>
            <person name="Lipzen A."/>
            <person name="Chen C."/>
            <person name="Yanf M."/>
            <person name="Daum C."/>
            <person name="Ng V."/>
            <person name="Clum A."/>
            <person name="Ohm R."/>
            <person name="Martin F."/>
            <person name="Silar P."/>
            <person name="Natvig D."/>
            <person name="Lalanne C."/>
            <person name="Gautier V."/>
            <person name="Ament-Velasquez S.L."/>
            <person name="Kruys A."/>
            <person name="Hutchinson M.I."/>
            <person name="Powell A.J."/>
            <person name="Barry K."/>
            <person name="Miller A.N."/>
            <person name="Grigoriev I.V."/>
            <person name="Debuchy R."/>
            <person name="Gladieux P."/>
            <person name="Thoren M.H."/>
            <person name="Johannesson H."/>
        </authorList>
    </citation>
    <scope>NUCLEOTIDE SEQUENCE</scope>
    <source>
        <strain evidence="2">CBS 532.94</strain>
    </source>
</reference>
<evidence type="ECO:0000256" key="1">
    <source>
        <dbReference type="SAM" id="MobiDB-lite"/>
    </source>
</evidence>
<evidence type="ECO:0000313" key="3">
    <source>
        <dbReference type="Proteomes" id="UP001303760"/>
    </source>
</evidence>
<dbReference type="AlphaFoldDB" id="A0AAN7C1M6"/>
<feature type="compositionally biased region" description="Basic and acidic residues" evidence="1">
    <location>
        <begin position="163"/>
        <end position="178"/>
    </location>
</feature>
<feature type="compositionally biased region" description="Low complexity" evidence="1">
    <location>
        <begin position="147"/>
        <end position="162"/>
    </location>
</feature>
<protein>
    <submittedName>
        <fullName evidence="2">Uncharacterized protein</fullName>
    </submittedName>
</protein>
<dbReference type="EMBL" id="MU860798">
    <property type="protein sequence ID" value="KAK4232883.1"/>
    <property type="molecule type" value="Genomic_DNA"/>
</dbReference>
<reference evidence="2" key="1">
    <citation type="journal article" date="2023" name="Mol. Phylogenet. Evol.">
        <title>Genome-scale phylogeny and comparative genomics of the fungal order Sordariales.</title>
        <authorList>
            <person name="Hensen N."/>
            <person name="Bonometti L."/>
            <person name="Westerberg I."/>
            <person name="Brannstrom I.O."/>
            <person name="Guillou S."/>
            <person name="Cros-Aarteil S."/>
            <person name="Calhoun S."/>
            <person name="Haridas S."/>
            <person name="Kuo A."/>
            <person name="Mondo S."/>
            <person name="Pangilinan J."/>
            <person name="Riley R."/>
            <person name="LaButti K."/>
            <person name="Andreopoulos B."/>
            <person name="Lipzen A."/>
            <person name="Chen C."/>
            <person name="Yan M."/>
            <person name="Daum C."/>
            <person name="Ng V."/>
            <person name="Clum A."/>
            <person name="Steindorff A."/>
            <person name="Ohm R.A."/>
            <person name="Martin F."/>
            <person name="Silar P."/>
            <person name="Natvig D.O."/>
            <person name="Lalanne C."/>
            <person name="Gautier V."/>
            <person name="Ament-Velasquez S.L."/>
            <person name="Kruys A."/>
            <person name="Hutchinson M.I."/>
            <person name="Powell A.J."/>
            <person name="Barry K."/>
            <person name="Miller A.N."/>
            <person name="Grigoriev I.V."/>
            <person name="Debuchy R."/>
            <person name="Gladieux P."/>
            <person name="Hiltunen Thoren M."/>
            <person name="Johannesson H."/>
        </authorList>
    </citation>
    <scope>NUCLEOTIDE SEQUENCE</scope>
    <source>
        <strain evidence="2">CBS 532.94</strain>
    </source>
</reference>